<protein>
    <recommendedName>
        <fullName evidence="2">ABM domain-containing protein</fullName>
    </recommendedName>
</protein>
<proteinExistence type="predicted"/>
<dbReference type="AlphaFoldDB" id="A0A7S4T0P7"/>
<name>A0A7S4T0P7_9DINO</name>
<evidence type="ECO:0008006" key="2">
    <source>
        <dbReference type="Google" id="ProtNLM"/>
    </source>
</evidence>
<organism evidence="1">
    <name type="scientific">Alexandrium monilatum</name>
    <dbReference type="NCBI Taxonomy" id="311494"/>
    <lineage>
        <taxon>Eukaryota</taxon>
        <taxon>Sar</taxon>
        <taxon>Alveolata</taxon>
        <taxon>Dinophyceae</taxon>
        <taxon>Gonyaulacales</taxon>
        <taxon>Pyrocystaceae</taxon>
        <taxon>Alexandrium</taxon>
    </lineage>
</organism>
<dbReference type="EMBL" id="HBNR01084584">
    <property type="protein sequence ID" value="CAE4662194.1"/>
    <property type="molecule type" value="Transcribed_RNA"/>
</dbReference>
<sequence>MAQAFLAQGRRLCPQDSCPAMALAAPFRSLARPSAGVAIARPFSSVPINKVARVWRFHVPGEAEAVKMDTLVKESKADLASFAGYEKSVRTVCKAEWAYEVSHVFDSYENFKAFMDSPKRQELFTKYMESMKPLIKDVDAIYMGNRVHDEI</sequence>
<evidence type="ECO:0000313" key="1">
    <source>
        <dbReference type="EMBL" id="CAE4662194.1"/>
    </source>
</evidence>
<gene>
    <name evidence="1" type="ORF">AMON00008_LOCUS60568</name>
</gene>
<reference evidence="1" key="1">
    <citation type="submission" date="2021-01" db="EMBL/GenBank/DDBJ databases">
        <authorList>
            <person name="Corre E."/>
            <person name="Pelletier E."/>
            <person name="Niang G."/>
            <person name="Scheremetjew M."/>
            <person name="Finn R."/>
            <person name="Kale V."/>
            <person name="Holt S."/>
            <person name="Cochrane G."/>
            <person name="Meng A."/>
            <person name="Brown T."/>
            <person name="Cohen L."/>
        </authorList>
    </citation>
    <scope>NUCLEOTIDE SEQUENCE</scope>
    <source>
        <strain evidence="1">CCMP3105</strain>
    </source>
</reference>
<accession>A0A7S4T0P7</accession>